<sequence length="259" mass="28182">MKIARFTHHDDIAYGVLDGEELVVLRSDPLFAGFETTGRRVRLDDVRLLSPVIPRSKVVGIGKNYADHAAEMNSQVPSEPLMFFIPNTAVIGPDDPIVLPPWDDVIHHEAELAVVISRPCKDVPVQRAHEVIFGYTVANDVSARTAQRSDTTWARAKGFDTSCPLGPVLVIPESAEEFDPAHADVRCLVDGEVRQEANTSDMIFSIPELISYVTSVCSLLPGDVILTGTPAGVGEIRHGERVACEVAGIGELTNPVIRR</sequence>
<dbReference type="FunFam" id="3.90.850.10:FF:000002">
    <property type="entry name" value="2-hydroxyhepta-2,4-diene-1,7-dioate isomerase"/>
    <property type="match status" value="1"/>
</dbReference>
<dbReference type="Proteomes" id="UP000199288">
    <property type="component" value="Unassembled WGS sequence"/>
</dbReference>
<dbReference type="InterPro" id="IPR018833">
    <property type="entry name" value="Rv2993c-like_N"/>
</dbReference>
<gene>
    <name evidence="4" type="ORF">SAMN02910418_01869</name>
</gene>
<dbReference type="GO" id="GO:0018773">
    <property type="term" value="F:acetylpyruvate hydrolase activity"/>
    <property type="evidence" value="ECO:0007669"/>
    <property type="project" value="TreeGrafter"/>
</dbReference>
<feature type="domain" description="Fumarylacetoacetase-like C-terminal" evidence="2">
    <location>
        <begin position="57"/>
        <end position="256"/>
    </location>
</feature>
<name>A0A1H4C4I3_9ACTO</name>
<dbReference type="GO" id="GO:0016853">
    <property type="term" value="F:isomerase activity"/>
    <property type="evidence" value="ECO:0007669"/>
    <property type="project" value="UniProtKB-ARBA"/>
</dbReference>
<protein>
    <submittedName>
        <fullName evidence="4">2-keto-4-pentenoate hydratase/2-oxohepta-3-ene-1,7-dioic acid hydratase (Catechol pathway)</fullName>
    </submittedName>
</protein>
<dbReference type="GO" id="GO:0046872">
    <property type="term" value="F:metal ion binding"/>
    <property type="evidence" value="ECO:0007669"/>
    <property type="project" value="UniProtKB-KW"/>
</dbReference>
<dbReference type="Gene3D" id="3.90.850.10">
    <property type="entry name" value="Fumarylacetoacetase-like, C-terminal domain"/>
    <property type="match status" value="1"/>
</dbReference>
<dbReference type="AlphaFoldDB" id="A0A1H4C4I3"/>
<dbReference type="EMBL" id="FNQV01000011">
    <property type="protein sequence ID" value="SEA55268.1"/>
    <property type="molecule type" value="Genomic_DNA"/>
</dbReference>
<dbReference type="SUPFAM" id="SSF56529">
    <property type="entry name" value="FAH"/>
    <property type="match status" value="1"/>
</dbReference>
<keyword evidence="1" id="KW-0479">Metal-binding</keyword>
<dbReference type="InterPro" id="IPR011234">
    <property type="entry name" value="Fumarylacetoacetase-like_C"/>
</dbReference>
<dbReference type="PANTHER" id="PTHR11820">
    <property type="entry name" value="ACYLPYRUVASE"/>
    <property type="match status" value="1"/>
</dbReference>
<organism evidence="4 5">
    <name type="scientific">Bowdeniella nasicola</name>
    <dbReference type="NCBI Taxonomy" id="208480"/>
    <lineage>
        <taxon>Bacteria</taxon>
        <taxon>Bacillati</taxon>
        <taxon>Actinomycetota</taxon>
        <taxon>Actinomycetes</taxon>
        <taxon>Actinomycetales</taxon>
        <taxon>Actinomycetaceae</taxon>
        <taxon>Bowdeniella</taxon>
    </lineage>
</organism>
<evidence type="ECO:0000313" key="4">
    <source>
        <dbReference type="EMBL" id="SEA55268.1"/>
    </source>
</evidence>
<feature type="domain" description="Rv2993c-like N-terminal" evidence="3">
    <location>
        <begin position="1"/>
        <end position="51"/>
    </location>
</feature>
<dbReference type="PANTHER" id="PTHR11820:SF7">
    <property type="entry name" value="ACYLPYRUVASE FAHD1, MITOCHONDRIAL"/>
    <property type="match status" value="1"/>
</dbReference>
<reference evidence="5" key="1">
    <citation type="submission" date="2016-10" db="EMBL/GenBank/DDBJ databases">
        <authorList>
            <person name="Varghese N."/>
            <person name="Submissions S."/>
        </authorList>
    </citation>
    <scope>NUCLEOTIDE SEQUENCE [LARGE SCALE GENOMIC DNA]</scope>
    <source>
        <strain evidence="5">KPR-1</strain>
    </source>
</reference>
<dbReference type="Pfam" id="PF10370">
    <property type="entry name" value="Rv2993c-like_N"/>
    <property type="match status" value="1"/>
</dbReference>
<evidence type="ECO:0000313" key="5">
    <source>
        <dbReference type="Proteomes" id="UP000199288"/>
    </source>
</evidence>
<dbReference type="Pfam" id="PF01557">
    <property type="entry name" value="FAA_hydrolase"/>
    <property type="match status" value="1"/>
</dbReference>
<proteinExistence type="predicted"/>
<dbReference type="Gene3D" id="2.30.30.370">
    <property type="entry name" value="FAH"/>
    <property type="match status" value="1"/>
</dbReference>
<evidence type="ECO:0000259" key="3">
    <source>
        <dbReference type="Pfam" id="PF10370"/>
    </source>
</evidence>
<dbReference type="GO" id="GO:0019752">
    <property type="term" value="P:carboxylic acid metabolic process"/>
    <property type="evidence" value="ECO:0007669"/>
    <property type="project" value="UniProtKB-ARBA"/>
</dbReference>
<accession>A0A1H4C4I3</accession>
<keyword evidence="5" id="KW-1185">Reference proteome</keyword>
<dbReference type="OrthoDB" id="9805307at2"/>
<evidence type="ECO:0000256" key="1">
    <source>
        <dbReference type="ARBA" id="ARBA00022723"/>
    </source>
</evidence>
<evidence type="ECO:0000259" key="2">
    <source>
        <dbReference type="Pfam" id="PF01557"/>
    </source>
</evidence>
<dbReference type="InterPro" id="IPR036663">
    <property type="entry name" value="Fumarylacetoacetase_C_sf"/>
</dbReference>
<dbReference type="RefSeq" id="WP_092565230.1">
    <property type="nucleotide sequence ID" value="NZ_FNQV01000011.1"/>
</dbReference>